<keyword evidence="4" id="KW-0862">Zinc</keyword>
<dbReference type="SUPFAM" id="SSF81296">
    <property type="entry name" value="E set domains"/>
    <property type="match status" value="1"/>
</dbReference>
<reference evidence="12" key="1">
    <citation type="submission" date="2025-08" db="UniProtKB">
        <authorList>
            <consortium name="RefSeq"/>
        </authorList>
    </citation>
    <scope>IDENTIFICATION</scope>
    <source>
        <tissue evidence="12">Tentacle</tissue>
    </source>
</reference>
<evidence type="ECO:0000256" key="8">
    <source>
        <dbReference type="SAM" id="Coils"/>
    </source>
</evidence>
<gene>
    <name evidence="12" type="primary">LOC116290967</name>
</gene>
<dbReference type="OrthoDB" id="10280768at2759"/>
<sequence>MAALTPFINDVEEKVICFICSKTFTDPKTLPCLHSYCTKCITQLYEKSEELGEVYACPQCQTRIDLSEGRDADQRRSFYIDALLKLLVAMKNSSIQDKEEEEDMIRSECTSCEKYANLVAFCPQCKGMICQECLGAHKSVNQLRRKHQVAMLNEFKQENLKDFVEKQMFCMEESHEENSDQPMGQYFYCKEETCKRFICQCCLLLAHRNHNTEMVEKAGKQFKKTIKEDIDRLKKVKEGYEEELSLSNQNMARILSEVELARLKIDEEKDALIKMVNDHAKAMDEALDKLLLDQRTAYQGEQSTINEVKKQVTEYQGRCQNVIERNITYDMFERQELIQERTKALSQPSFKAMKRLRVRYRSGDYADFLDSGIAGSIVESVIDPSRSSIESLKEVRQCFLNEFEVVTRNADGKMWYAPEETIDISITEVNDNDKGAIYFKFKNFLNKEIIDEKNGRYRVRFRAPEATQCEITARIRGEPIKNSPQRVNTIDFSSRIESVATFGEYGAGKGKLKIPRSIAANKSGKIAVVDSHHIQIFSASGEHLVEIGCKGTEDGELSRPFGVVFIRENKIMVSDQPDDNGRIQEFNINGSYLRTVYRSKDTCVPRGMCVADDKIAVCCWGDINRGVRHSIMLFSKEGVFIEAFHCTEKEERPLHISFSGDKYFVSFVDKNYVRVFDKYGYLLCVFGEEGGLYGQFDKVQGLAAYGPKSVLICDADNHRIQKLTGKGKFQMSFGSGGSDEDEMLYPCDVAVAADGQVFVLELEGKRVHVWK</sequence>
<evidence type="ECO:0000313" key="11">
    <source>
        <dbReference type="Proteomes" id="UP000515163"/>
    </source>
</evidence>
<dbReference type="InterPro" id="IPR011042">
    <property type="entry name" value="6-blade_b-propeller_TolB-like"/>
</dbReference>
<dbReference type="GeneID" id="116290967"/>
<dbReference type="PANTHER" id="PTHR25462:SF296">
    <property type="entry name" value="MEIOTIC P26, ISOFORM F"/>
    <property type="match status" value="1"/>
</dbReference>
<dbReference type="RefSeq" id="XP_031553951.1">
    <property type="nucleotide sequence ID" value="XM_031698091.1"/>
</dbReference>
<dbReference type="InterPro" id="IPR017868">
    <property type="entry name" value="Filamin/ABP280_repeat-like"/>
</dbReference>
<feature type="coiled-coil region" evidence="8">
    <location>
        <begin position="223"/>
        <end position="250"/>
    </location>
</feature>
<dbReference type="PROSITE" id="PS50089">
    <property type="entry name" value="ZF_RING_2"/>
    <property type="match status" value="1"/>
</dbReference>
<feature type="domain" description="RING-type" evidence="9">
    <location>
        <begin position="17"/>
        <end position="61"/>
    </location>
</feature>
<dbReference type="GO" id="GO:0008270">
    <property type="term" value="F:zinc ion binding"/>
    <property type="evidence" value="ECO:0007669"/>
    <property type="project" value="UniProtKB-KW"/>
</dbReference>
<dbReference type="InterPro" id="IPR000315">
    <property type="entry name" value="Znf_B-box"/>
</dbReference>
<dbReference type="PROSITE" id="PS50194">
    <property type="entry name" value="FILAMIN_REPEAT"/>
    <property type="match status" value="1"/>
</dbReference>
<dbReference type="SUPFAM" id="SSF57845">
    <property type="entry name" value="B-box zinc-binding domain"/>
    <property type="match status" value="1"/>
</dbReference>
<proteinExistence type="predicted"/>
<organism evidence="11 12">
    <name type="scientific">Actinia tenebrosa</name>
    <name type="common">Australian red waratah sea anemone</name>
    <dbReference type="NCBI Taxonomy" id="6105"/>
    <lineage>
        <taxon>Eukaryota</taxon>
        <taxon>Metazoa</taxon>
        <taxon>Cnidaria</taxon>
        <taxon>Anthozoa</taxon>
        <taxon>Hexacorallia</taxon>
        <taxon>Actiniaria</taxon>
        <taxon>Actiniidae</taxon>
        <taxon>Actinia</taxon>
    </lineage>
</organism>
<dbReference type="Gene3D" id="3.30.160.60">
    <property type="entry name" value="Classic Zinc Finger"/>
    <property type="match status" value="1"/>
</dbReference>
<dbReference type="Pfam" id="PF00097">
    <property type="entry name" value="zf-C3HC4"/>
    <property type="match status" value="1"/>
</dbReference>
<dbReference type="Gene3D" id="3.30.40.10">
    <property type="entry name" value="Zinc/RING finger domain, C3HC4 (zinc finger)"/>
    <property type="match status" value="1"/>
</dbReference>
<keyword evidence="11" id="KW-1185">Reference proteome</keyword>
<keyword evidence="1" id="KW-0479">Metal-binding</keyword>
<evidence type="ECO:0000256" key="5">
    <source>
        <dbReference type="PROSITE-ProRule" id="PRU00024"/>
    </source>
</evidence>
<dbReference type="InParanoid" id="A0A6P8HE24"/>
<feature type="domain" description="B box-type" evidence="10">
    <location>
        <begin position="109"/>
        <end position="152"/>
    </location>
</feature>
<dbReference type="PROSITE" id="PS51125">
    <property type="entry name" value="NHL"/>
    <property type="match status" value="2"/>
</dbReference>
<dbReference type="FunCoup" id="A0A6P8HE24">
    <property type="interactions" value="3765"/>
</dbReference>
<evidence type="ECO:0000259" key="10">
    <source>
        <dbReference type="PROSITE" id="PS50119"/>
    </source>
</evidence>
<dbReference type="Proteomes" id="UP000515163">
    <property type="component" value="Unplaced"/>
</dbReference>
<dbReference type="InterPro" id="IPR001258">
    <property type="entry name" value="NHL_repeat"/>
</dbReference>
<dbReference type="PROSITE" id="PS50119">
    <property type="entry name" value="ZF_BBOX"/>
    <property type="match status" value="1"/>
</dbReference>
<evidence type="ECO:0000256" key="1">
    <source>
        <dbReference type="ARBA" id="ARBA00022723"/>
    </source>
</evidence>
<feature type="repeat" description="NHL" evidence="7">
    <location>
        <begin position="499"/>
        <end position="540"/>
    </location>
</feature>
<dbReference type="Gene3D" id="2.40.10.500">
    <property type="match status" value="1"/>
</dbReference>
<keyword evidence="8" id="KW-0175">Coiled coil</keyword>
<feature type="repeat" description="Filamin" evidence="6">
    <location>
        <begin position="448"/>
        <end position="489"/>
    </location>
</feature>
<dbReference type="InterPro" id="IPR013783">
    <property type="entry name" value="Ig-like_fold"/>
</dbReference>
<dbReference type="InterPro" id="IPR014756">
    <property type="entry name" value="Ig_E-set"/>
</dbReference>
<evidence type="ECO:0000256" key="7">
    <source>
        <dbReference type="PROSITE-ProRule" id="PRU00504"/>
    </source>
</evidence>
<keyword evidence="2" id="KW-0677">Repeat</keyword>
<dbReference type="InterPro" id="IPR013083">
    <property type="entry name" value="Znf_RING/FYVE/PHD"/>
</dbReference>
<evidence type="ECO:0000313" key="12">
    <source>
        <dbReference type="RefSeq" id="XP_031553951.1"/>
    </source>
</evidence>
<evidence type="ECO:0000256" key="6">
    <source>
        <dbReference type="PROSITE-ProRule" id="PRU00087"/>
    </source>
</evidence>
<feature type="repeat" description="NHL" evidence="7">
    <location>
        <begin position="683"/>
        <end position="726"/>
    </location>
</feature>
<name>A0A6P8HE24_ACTTE</name>
<dbReference type="Gene3D" id="2.120.10.30">
    <property type="entry name" value="TolB, C-terminal domain"/>
    <property type="match status" value="1"/>
</dbReference>
<keyword evidence="3 5" id="KW-0863">Zinc-finger</keyword>
<dbReference type="InterPro" id="IPR001841">
    <property type="entry name" value="Znf_RING"/>
</dbReference>
<dbReference type="SMART" id="SM00336">
    <property type="entry name" value="BBOX"/>
    <property type="match status" value="2"/>
</dbReference>
<dbReference type="KEGG" id="aten:116290967"/>
<evidence type="ECO:0000256" key="2">
    <source>
        <dbReference type="ARBA" id="ARBA00022737"/>
    </source>
</evidence>
<accession>A0A6P8HE24</accession>
<dbReference type="Gene3D" id="2.60.40.10">
    <property type="entry name" value="Immunoglobulins"/>
    <property type="match status" value="1"/>
</dbReference>
<evidence type="ECO:0000259" key="9">
    <source>
        <dbReference type="PROSITE" id="PS50089"/>
    </source>
</evidence>
<dbReference type="InterPro" id="IPR047153">
    <property type="entry name" value="TRIM45/56/19-like"/>
</dbReference>
<dbReference type="Pfam" id="PF00630">
    <property type="entry name" value="Filamin"/>
    <property type="match status" value="1"/>
</dbReference>
<protein>
    <submittedName>
        <fullName evidence="12">E3 ubiquitin-protein ligase TRIM71-like</fullName>
    </submittedName>
</protein>
<evidence type="ECO:0000256" key="4">
    <source>
        <dbReference type="ARBA" id="ARBA00022833"/>
    </source>
</evidence>
<dbReference type="SUPFAM" id="SSF57850">
    <property type="entry name" value="RING/U-box"/>
    <property type="match status" value="1"/>
</dbReference>
<dbReference type="PROSITE" id="PS00518">
    <property type="entry name" value="ZF_RING_1"/>
    <property type="match status" value="1"/>
</dbReference>
<dbReference type="SMART" id="SM00184">
    <property type="entry name" value="RING"/>
    <property type="match status" value="1"/>
</dbReference>
<dbReference type="InterPro" id="IPR018957">
    <property type="entry name" value="Znf_C3HC4_RING-type"/>
</dbReference>
<dbReference type="PANTHER" id="PTHR25462">
    <property type="entry name" value="BONUS, ISOFORM C-RELATED"/>
    <property type="match status" value="1"/>
</dbReference>
<evidence type="ECO:0000256" key="3">
    <source>
        <dbReference type="ARBA" id="ARBA00022771"/>
    </source>
</evidence>
<dbReference type="GO" id="GO:0061630">
    <property type="term" value="F:ubiquitin protein ligase activity"/>
    <property type="evidence" value="ECO:0007669"/>
    <property type="project" value="TreeGrafter"/>
</dbReference>
<dbReference type="AlphaFoldDB" id="A0A6P8HE24"/>
<dbReference type="SUPFAM" id="SSF101898">
    <property type="entry name" value="NHL repeat"/>
    <property type="match status" value="1"/>
</dbReference>
<dbReference type="InterPro" id="IPR017907">
    <property type="entry name" value="Znf_RING_CS"/>
</dbReference>